<evidence type="ECO:0000256" key="1">
    <source>
        <dbReference type="SAM" id="SignalP"/>
    </source>
</evidence>
<dbReference type="EMBL" id="CP010836">
    <property type="protein sequence ID" value="AJP73386.1"/>
    <property type="molecule type" value="Genomic_DNA"/>
</dbReference>
<organism evidence="2 3">
    <name type="scientific">Sphingomonas hengshuiensis</name>
    <dbReference type="NCBI Taxonomy" id="1609977"/>
    <lineage>
        <taxon>Bacteria</taxon>
        <taxon>Pseudomonadati</taxon>
        <taxon>Pseudomonadota</taxon>
        <taxon>Alphaproteobacteria</taxon>
        <taxon>Sphingomonadales</taxon>
        <taxon>Sphingomonadaceae</taxon>
        <taxon>Sphingomonas</taxon>
    </lineage>
</organism>
<evidence type="ECO:0000313" key="3">
    <source>
        <dbReference type="Proteomes" id="UP000032300"/>
    </source>
</evidence>
<evidence type="ECO:0000313" key="2">
    <source>
        <dbReference type="EMBL" id="AJP73386.1"/>
    </source>
</evidence>
<reference evidence="2 3" key="1">
    <citation type="journal article" date="2015" name="Int. J. Syst. Evol. Microbiol.">
        <title>Sphingomonas hengshuiensis sp. nov., isolated from lake wetland.</title>
        <authorList>
            <person name="Wei S."/>
            <person name="Wang T."/>
            <person name="Liu H."/>
            <person name="Zhang C."/>
            <person name="Guo J."/>
            <person name="Wang Q."/>
            <person name="Liang K."/>
            <person name="Zhang Z."/>
        </authorList>
    </citation>
    <scope>NUCLEOTIDE SEQUENCE [LARGE SCALE GENOMIC DNA]</scope>
    <source>
        <strain evidence="2 3">WHSC-8</strain>
    </source>
</reference>
<feature type="chain" id="PRO_5030963056" description="Lipoprotein" evidence="1">
    <location>
        <begin position="28"/>
        <end position="151"/>
    </location>
</feature>
<accession>A0A7U4JAR7</accession>
<dbReference type="PROSITE" id="PS51257">
    <property type="entry name" value="PROKAR_LIPOPROTEIN"/>
    <property type="match status" value="1"/>
</dbReference>
<dbReference type="AlphaFoldDB" id="A0A7U4JAR7"/>
<proteinExistence type="predicted"/>
<protein>
    <recommendedName>
        <fullName evidence="4">Lipoprotein</fullName>
    </recommendedName>
</protein>
<name>A0A7U4JAR7_9SPHN</name>
<feature type="signal peptide" evidence="1">
    <location>
        <begin position="1"/>
        <end position="27"/>
    </location>
</feature>
<dbReference type="KEGG" id="sphi:TS85_18675"/>
<dbReference type="OrthoDB" id="7570013at2"/>
<gene>
    <name evidence="2" type="ORF">TS85_18675</name>
</gene>
<dbReference type="RefSeq" id="WP_044334244.1">
    <property type="nucleotide sequence ID" value="NZ_CP010836.1"/>
</dbReference>
<keyword evidence="1" id="KW-0732">Signal</keyword>
<evidence type="ECO:0008006" key="4">
    <source>
        <dbReference type="Google" id="ProtNLM"/>
    </source>
</evidence>
<sequence length="151" mass="15972">MDRGIIGTRAIGLMVLALAGCSPDAPAPANTSVANDAAPSPTPDAIVVPAAATASPLRDWVIGSWSFDTSCATDFIIHYEADGALDNAGEVGTWMLDGDMLTETVVERFENGGEAPVKLDPPVIRTYRIAQRDGNHGTIRIENRVVPILRC</sequence>
<keyword evidence="3" id="KW-1185">Reference proteome</keyword>
<reference evidence="2 3" key="2">
    <citation type="submission" date="2015-02" db="EMBL/GenBank/DDBJ databases">
        <title>The complete genome of Sphingomonas hengshuiensis sp. WHSC-8 isolated from soil of Hengshui Lake.</title>
        <authorList>
            <person name="Wei S."/>
            <person name="Guo J."/>
            <person name="Su C."/>
            <person name="Wu R."/>
            <person name="Zhang Z."/>
            <person name="Liang K."/>
            <person name="Li H."/>
            <person name="Wang T."/>
            <person name="Liu H."/>
            <person name="Zhang C."/>
            <person name="Li Z."/>
            <person name="Wang Q."/>
            <person name="Meng J."/>
        </authorList>
    </citation>
    <scope>NUCLEOTIDE SEQUENCE [LARGE SCALE GENOMIC DNA]</scope>
    <source>
        <strain evidence="2 3">WHSC-8</strain>
    </source>
</reference>
<dbReference type="Proteomes" id="UP000032300">
    <property type="component" value="Chromosome"/>
</dbReference>